<dbReference type="InterPro" id="IPR051786">
    <property type="entry name" value="ASN_synthetase/amidase"/>
</dbReference>
<evidence type="ECO:0000256" key="4">
    <source>
        <dbReference type="ARBA" id="ARBA00022741"/>
    </source>
</evidence>
<dbReference type="InterPro" id="IPR006426">
    <property type="entry name" value="Asn_synth_AEB"/>
</dbReference>
<dbReference type="CDD" id="cd00712">
    <property type="entry name" value="AsnB"/>
    <property type="match status" value="1"/>
</dbReference>
<dbReference type="CDD" id="cd01991">
    <property type="entry name" value="Asn_synthase_B_C"/>
    <property type="match status" value="1"/>
</dbReference>
<gene>
    <name evidence="10" type="primary">asnB</name>
    <name evidence="10" type="ORF">CKO42_24965</name>
</gene>
<evidence type="ECO:0000256" key="2">
    <source>
        <dbReference type="ARBA" id="ARBA00005752"/>
    </source>
</evidence>
<evidence type="ECO:0000313" key="11">
    <source>
        <dbReference type="Proteomes" id="UP001138768"/>
    </source>
</evidence>
<keyword evidence="5 8" id="KW-0067">ATP-binding</keyword>
<dbReference type="GO" id="GO:0006529">
    <property type="term" value="P:asparagine biosynthetic process"/>
    <property type="evidence" value="ECO:0007669"/>
    <property type="project" value="InterPro"/>
</dbReference>
<dbReference type="PANTHER" id="PTHR43284">
    <property type="entry name" value="ASPARAGINE SYNTHETASE (GLUTAMINE-HYDROLYZING)"/>
    <property type="match status" value="1"/>
</dbReference>
<feature type="binding site" evidence="8">
    <location>
        <begin position="307"/>
        <end position="308"/>
    </location>
    <ligand>
        <name>ATP</name>
        <dbReference type="ChEBI" id="CHEBI:30616"/>
    </ligand>
</feature>
<accession>A0A9X0WDJ0</accession>
<comment type="similarity">
    <text evidence="2">Belongs to the asparagine synthetase family.</text>
</comment>
<evidence type="ECO:0000313" key="10">
    <source>
        <dbReference type="EMBL" id="MBK1621595.1"/>
    </source>
</evidence>
<evidence type="ECO:0000256" key="8">
    <source>
        <dbReference type="PIRSR" id="PIRSR001589-2"/>
    </source>
</evidence>
<dbReference type="NCBIfam" id="TIGR01536">
    <property type="entry name" value="asn_synth_AEB"/>
    <property type="match status" value="1"/>
</dbReference>
<proteinExistence type="inferred from homology"/>
<reference evidence="10 11" key="1">
    <citation type="journal article" date="2020" name="Microorganisms">
        <title>Osmotic Adaptation and Compatible Solute Biosynthesis of Phototrophic Bacteria as Revealed from Genome Analyses.</title>
        <authorList>
            <person name="Imhoff J.F."/>
            <person name="Rahn T."/>
            <person name="Kunzel S."/>
            <person name="Keller A."/>
            <person name="Neulinger S.C."/>
        </authorList>
    </citation>
    <scope>NUCLEOTIDE SEQUENCE [LARGE SCALE GENOMIC DNA]</scope>
    <source>
        <strain evidence="10 11">DSM 25653</strain>
    </source>
</reference>
<dbReference type="EMBL" id="NRRY01000088">
    <property type="protein sequence ID" value="MBK1621595.1"/>
    <property type="molecule type" value="Genomic_DNA"/>
</dbReference>
<dbReference type="PIRSF" id="PIRSF001589">
    <property type="entry name" value="Asn_synthetase_glu-h"/>
    <property type="match status" value="1"/>
</dbReference>
<evidence type="ECO:0000256" key="3">
    <source>
        <dbReference type="ARBA" id="ARBA00012737"/>
    </source>
</evidence>
<comment type="catalytic activity">
    <reaction evidence="7">
        <text>L-aspartate + L-glutamine + ATP + H2O = L-asparagine + L-glutamate + AMP + diphosphate + H(+)</text>
        <dbReference type="Rhea" id="RHEA:12228"/>
        <dbReference type="ChEBI" id="CHEBI:15377"/>
        <dbReference type="ChEBI" id="CHEBI:15378"/>
        <dbReference type="ChEBI" id="CHEBI:29985"/>
        <dbReference type="ChEBI" id="CHEBI:29991"/>
        <dbReference type="ChEBI" id="CHEBI:30616"/>
        <dbReference type="ChEBI" id="CHEBI:33019"/>
        <dbReference type="ChEBI" id="CHEBI:58048"/>
        <dbReference type="ChEBI" id="CHEBI:58359"/>
        <dbReference type="ChEBI" id="CHEBI:456215"/>
        <dbReference type="EC" id="6.3.5.4"/>
    </reaction>
</comment>
<dbReference type="GO" id="GO:0005829">
    <property type="term" value="C:cytosol"/>
    <property type="evidence" value="ECO:0007669"/>
    <property type="project" value="TreeGrafter"/>
</dbReference>
<keyword evidence="6" id="KW-0315">Glutamine amidotransferase</keyword>
<feature type="binding site" evidence="8">
    <location>
        <position position="38"/>
    </location>
    <ligand>
        <name>L-glutamine</name>
        <dbReference type="ChEBI" id="CHEBI:58359"/>
    </ligand>
</feature>
<evidence type="ECO:0000256" key="5">
    <source>
        <dbReference type="ARBA" id="ARBA00022840"/>
    </source>
</evidence>
<dbReference type="GO" id="GO:0005524">
    <property type="term" value="F:ATP binding"/>
    <property type="evidence" value="ECO:0007669"/>
    <property type="project" value="UniProtKB-KW"/>
</dbReference>
<comment type="caution">
    <text evidence="10">The sequence shown here is derived from an EMBL/GenBank/DDBJ whole genome shotgun (WGS) entry which is preliminary data.</text>
</comment>
<keyword evidence="11" id="KW-1185">Reference proteome</keyword>
<name>A0A9X0WDJ0_9GAMM</name>
<feature type="domain" description="Glutamine amidotransferase type-2" evidence="9">
    <location>
        <begin position="1"/>
        <end position="151"/>
    </location>
</feature>
<organism evidence="10 11">
    <name type="scientific">Lamprobacter modestohalophilus</name>
    <dbReference type="NCBI Taxonomy" id="1064514"/>
    <lineage>
        <taxon>Bacteria</taxon>
        <taxon>Pseudomonadati</taxon>
        <taxon>Pseudomonadota</taxon>
        <taxon>Gammaproteobacteria</taxon>
        <taxon>Chromatiales</taxon>
        <taxon>Chromatiaceae</taxon>
        <taxon>Lamprobacter</taxon>
    </lineage>
</organism>
<evidence type="ECO:0000256" key="7">
    <source>
        <dbReference type="ARBA" id="ARBA00048741"/>
    </source>
</evidence>
<dbReference type="InterPro" id="IPR014729">
    <property type="entry name" value="Rossmann-like_a/b/a_fold"/>
</dbReference>
<dbReference type="Gene3D" id="3.60.20.10">
    <property type="entry name" value="Glutamine Phosphoribosylpyrophosphate, subunit 1, domain 1"/>
    <property type="match status" value="1"/>
</dbReference>
<evidence type="ECO:0000256" key="6">
    <source>
        <dbReference type="ARBA" id="ARBA00022962"/>
    </source>
</evidence>
<keyword evidence="4 8" id="KW-0547">Nucleotide-binding</keyword>
<protein>
    <recommendedName>
        <fullName evidence="3">asparagine synthase (glutamine-hydrolyzing)</fullName>
        <ecNumber evidence="3">6.3.5.4</ecNumber>
    </recommendedName>
</protein>
<dbReference type="InterPro" id="IPR001962">
    <property type="entry name" value="Asn_synthase"/>
</dbReference>
<sequence length="584" mass="65779">MISADSAVVLIFNGEIYNFRELRTDLECQRVIFRGGSDTEVLLNLYMAVGESLLSRLNGIFSFAIWDRRRQTLLLARDGLGVKPLYYAVLDDGFVFASEIKALMSLLPETCALDEAALQRYLTFLWCPGEGTPLRSVRKLLPGEAMVVRAGRIERRWNWYRLPAFRREAKPALDQTSAIKSTREHLRTAVRRQMVADVPVGAFLSGGLDSSAIVALAREQNPDIRCFTIEMEGGPEAGATDDLPYVRLVAEHQGVPLDVVRIDAGRMAGDLERMVAQLDEPLADPAPLNVLYISQLAREQGIKVLLSGAGGDDLFTGYRRHRALMAERWWSWLPGPMRQGLAKTTGALDQRSALGRRLTKLFSGAGLDGDARLVNYFRWANRADLERLYSAEFKAALGESRAEAPMLEFLRELPPETSRLERMLALEQRFFLADHNLLYTDKMSMAVGVEVRVPFLDLELVEFAARIPARFKQRGSEGKWVLKKAMEPYLPREVIYRPKTGFGAPLRRWMRHELRELLGDLLSEASMRSRGLFDPAAVQRLIADNDAGRVDASYTLLSLLCIEIWCRTYLDTGGQPRMNGVSYE</sequence>
<dbReference type="AlphaFoldDB" id="A0A9X0WDJ0"/>
<feature type="binding site" evidence="8">
    <location>
        <position position="229"/>
    </location>
    <ligand>
        <name>ATP</name>
        <dbReference type="ChEBI" id="CHEBI:30616"/>
    </ligand>
</feature>
<evidence type="ECO:0000256" key="1">
    <source>
        <dbReference type="ARBA" id="ARBA00005187"/>
    </source>
</evidence>
<dbReference type="Pfam" id="PF00733">
    <property type="entry name" value="Asn_synthase"/>
    <property type="match status" value="1"/>
</dbReference>
<dbReference type="GO" id="GO:0004066">
    <property type="term" value="F:asparagine synthase (glutamine-hydrolyzing) activity"/>
    <property type="evidence" value="ECO:0007669"/>
    <property type="project" value="UniProtKB-EC"/>
</dbReference>
<dbReference type="InterPro" id="IPR017932">
    <property type="entry name" value="GATase_2_dom"/>
</dbReference>
<dbReference type="SUPFAM" id="SSF52402">
    <property type="entry name" value="Adenine nucleotide alpha hydrolases-like"/>
    <property type="match status" value="1"/>
</dbReference>
<dbReference type="Proteomes" id="UP001138768">
    <property type="component" value="Unassembled WGS sequence"/>
</dbReference>
<dbReference type="Gene3D" id="3.40.50.620">
    <property type="entry name" value="HUPs"/>
    <property type="match status" value="1"/>
</dbReference>
<dbReference type="PANTHER" id="PTHR43284:SF1">
    <property type="entry name" value="ASPARAGINE SYNTHETASE"/>
    <property type="match status" value="1"/>
</dbReference>
<dbReference type="EC" id="6.3.5.4" evidence="3"/>
<dbReference type="Pfam" id="PF13537">
    <property type="entry name" value="GATase_7"/>
    <property type="match status" value="1"/>
</dbReference>
<dbReference type="InterPro" id="IPR029055">
    <property type="entry name" value="Ntn_hydrolases_N"/>
</dbReference>
<dbReference type="InterPro" id="IPR033738">
    <property type="entry name" value="AsnB_N"/>
</dbReference>
<evidence type="ECO:0000259" key="9">
    <source>
        <dbReference type="PROSITE" id="PS51278"/>
    </source>
</evidence>
<comment type="pathway">
    <text evidence="1">Amino-acid biosynthesis; L-asparagine biosynthesis; L-asparagine from L-aspartate (L-Gln route): step 1/1.</text>
</comment>
<dbReference type="SUPFAM" id="SSF56235">
    <property type="entry name" value="N-terminal nucleophile aminohydrolases (Ntn hydrolases)"/>
    <property type="match status" value="1"/>
</dbReference>
<dbReference type="PROSITE" id="PS51278">
    <property type="entry name" value="GATASE_TYPE_2"/>
    <property type="match status" value="1"/>
</dbReference>